<feature type="domain" description="THIF-type NAD/FAD binding fold" evidence="1">
    <location>
        <begin position="14"/>
        <end position="168"/>
    </location>
</feature>
<dbReference type="PANTHER" id="PTHR43267:SF3">
    <property type="entry name" value="THIF PROTEIN"/>
    <property type="match status" value="1"/>
</dbReference>
<gene>
    <name evidence="2" type="ORF">A2573_01140</name>
</gene>
<dbReference type="Gene3D" id="3.40.50.720">
    <property type="entry name" value="NAD(P)-binding Rossmann-like Domain"/>
    <property type="match status" value="1"/>
</dbReference>
<dbReference type="InterPro" id="IPR000594">
    <property type="entry name" value="ThiF_NAD_FAD-bd"/>
</dbReference>
<dbReference type="InterPro" id="IPR045886">
    <property type="entry name" value="ThiF/MoeB/HesA"/>
</dbReference>
<dbReference type="AlphaFoldDB" id="A0A1F8DLW3"/>
<organism evidence="2 3">
    <name type="scientific">Candidatus Woesebacteria bacterium RIFOXYD1_FULL_43_18</name>
    <dbReference type="NCBI Taxonomy" id="1802551"/>
    <lineage>
        <taxon>Bacteria</taxon>
        <taxon>Candidatus Woeseibacteriota</taxon>
    </lineage>
</organism>
<dbReference type="Proteomes" id="UP000177596">
    <property type="component" value="Unassembled WGS sequence"/>
</dbReference>
<reference evidence="2 3" key="1">
    <citation type="journal article" date="2016" name="Nat. Commun.">
        <title>Thousands of microbial genomes shed light on interconnected biogeochemical processes in an aquifer system.</title>
        <authorList>
            <person name="Anantharaman K."/>
            <person name="Brown C.T."/>
            <person name="Hug L.A."/>
            <person name="Sharon I."/>
            <person name="Castelle C.J."/>
            <person name="Probst A.J."/>
            <person name="Thomas B.C."/>
            <person name="Singh A."/>
            <person name="Wilkins M.J."/>
            <person name="Karaoz U."/>
            <person name="Brodie E.L."/>
            <person name="Williams K.H."/>
            <person name="Hubbard S.S."/>
            <person name="Banfield J.F."/>
        </authorList>
    </citation>
    <scope>NUCLEOTIDE SEQUENCE [LARGE SCALE GENOMIC DNA]</scope>
</reference>
<sequence length="303" mass="33391">MTEIERYKNFEGLIEDVELTKLQQSRILIAGCGAGGPVALHLARIGVGTKNFGKITLADPDKVEWRNIGRPPYLFADAQEGTAKIYALGSIVKNINPEVNLSKVEEGITLGNVDRLVIDSDVVIEMVDISQPQITFALHQACEKHRKPLVTGLDLGDNIIMYVFNYHEKDITSYTQFLGLPPDITSEDFDNFNPLAIAAQFIIGKQECTFATKDDALSFYGDSFFASEANINDVFKALPHDIRTINMIQNILNGQIEHIAQSDIASQLLGTAQALAVKEIILGNPVKTSPKPIRIYLTEMVSA</sequence>
<accession>A0A1F8DLW3</accession>
<evidence type="ECO:0000313" key="2">
    <source>
        <dbReference type="EMBL" id="OGM88765.1"/>
    </source>
</evidence>
<dbReference type="GO" id="GO:0061504">
    <property type="term" value="P:cyclic threonylcarbamoyladenosine biosynthetic process"/>
    <property type="evidence" value="ECO:0007669"/>
    <property type="project" value="TreeGrafter"/>
</dbReference>
<dbReference type="Pfam" id="PF00899">
    <property type="entry name" value="ThiF"/>
    <property type="match status" value="1"/>
</dbReference>
<proteinExistence type="predicted"/>
<name>A0A1F8DLW3_9BACT</name>
<dbReference type="EMBL" id="MGIL01000005">
    <property type="protein sequence ID" value="OGM88765.1"/>
    <property type="molecule type" value="Genomic_DNA"/>
</dbReference>
<dbReference type="SUPFAM" id="SSF69572">
    <property type="entry name" value="Activating enzymes of the ubiquitin-like proteins"/>
    <property type="match status" value="1"/>
</dbReference>
<dbReference type="PANTHER" id="PTHR43267">
    <property type="entry name" value="TRNA THREONYLCARBAMOYLADENOSINE DEHYDRATASE"/>
    <property type="match status" value="1"/>
</dbReference>
<dbReference type="GO" id="GO:0008641">
    <property type="term" value="F:ubiquitin-like modifier activating enzyme activity"/>
    <property type="evidence" value="ECO:0007669"/>
    <property type="project" value="InterPro"/>
</dbReference>
<evidence type="ECO:0000313" key="3">
    <source>
        <dbReference type="Proteomes" id="UP000177596"/>
    </source>
</evidence>
<dbReference type="InterPro" id="IPR035985">
    <property type="entry name" value="Ubiquitin-activating_enz"/>
</dbReference>
<comment type="caution">
    <text evidence="2">The sequence shown here is derived from an EMBL/GenBank/DDBJ whole genome shotgun (WGS) entry which is preliminary data.</text>
</comment>
<evidence type="ECO:0000259" key="1">
    <source>
        <dbReference type="Pfam" id="PF00899"/>
    </source>
</evidence>
<dbReference type="GO" id="GO:0061503">
    <property type="term" value="F:tRNA threonylcarbamoyladenosine dehydratase"/>
    <property type="evidence" value="ECO:0007669"/>
    <property type="project" value="TreeGrafter"/>
</dbReference>
<protein>
    <recommendedName>
        <fullName evidence="1">THIF-type NAD/FAD binding fold domain-containing protein</fullName>
    </recommendedName>
</protein>